<comment type="similarity">
    <text evidence="1 5">Belongs to the pyridoxamine 5'-phosphate oxidase family.</text>
</comment>
<dbReference type="PANTHER" id="PTHR10851">
    <property type="entry name" value="PYRIDOXINE-5-PHOSPHATE OXIDASE"/>
    <property type="match status" value="1"/>
</dbReference>
<proteinExistence type="inferred from homology"/>
<dbReference type="RefSeq" id="WP_345265452.1">
    <property type="nucleotide sequence ID" value="NZ_BAABIM010000002.1"/>
</dbReference>
<evidence type="ECO:0000256" key="4">
    <source>
        <dbReference type="ARBA" id="ARBA00023002"/>
    </source>
</evidence>
<dbReference type="PIRSF" id="PIRSF000190">
    <property type="entry name" value="Pyd_amn-ph_oxd"/>
    <property type="match status" value="1"/>
</dbReference>
<feature type="domain" description="Pyridoxamine 5'-phosphate oxidase N-terminal" evidence="6">
    <location>
        <begin position="41"/>
        <end position="165"/>
    </location>
</feature>
<sequence>MPGVSGDDERLRAMRREYSDAGLLEADLPADPLELFQRWFDEAQSAGVHEPNAVVVATATPHGVPSSRLVLLKGLSPSGFVFFTNTASRKGGELAANPHCALLFPWHALERQVRVEGRAEMLAPAEVESYFASRPHGARVGAHASRQSRPVNGRDALEADYEALLQRYPEGEDVPVPEEWGGYRVRPEVLEFWQGRPSRLHDRLVYTRDGESWSTRRLAP</sequence>
<evidence type="ECO:0000256" key="1">
    <source>
        <dbReference type="ARBA" id="ARBA00007301"/>
    </source>
</evidence>
<comment type="function">
    <text evidence="5">Catalyzes the oxidation of either pyridoxine 5'-phosphate (PNP) or pyridoxamine 5'-phosphate (PMP) into pyridoxal 5'-phosphate (PLP).</text>
</comment>
<dbReference type="InterPro" id="IPR019740">
    <property type="entry name" value="Pyridox_Oxase_CS"/>
</dbReference>
<comment type="catalytic activity">
    <reaction evidence="5">
        <text>pyridoxamine 5'-phosphate + O2 + H2O = pyridoxal 5'-phosphate + H2O2 + NH4(+)</text>
        <dbReference type="Rhea" id="RHEA:15817"/>
        <dbReference type="ChEBI" id="CHEBI:15377"/>
        <dbReference type="ChEBI" id="CHEBI:15379"/>
        <dbReference type="ChEBI" id="CHEBI:16240"/>
        <dbReference type="ChEBI" id="CHEBI:28938"/>
        <dbReference type="ChEBI" id="CHEBI:58451"/>
        <dbReference type="ChEBI" id="CHEBI:597326"/>
        <dbReference type="EC" id="1.4.3.5"/>
    </reaction>
</comment>
<feature type="binding site" evidence="5">
    <location>
        <position position="89"/>
    </location>
    <ligand>
        <name>FMN</name>
        <dbReference type="ChEBI" id="CHEBI:58210"/>
    </ligand>
</feature>
<evidence type="ECO:0000313" key="8">
    <source>
        <dbReference type="EMBL" id="GAA4683450.1"/>
    </source>
</evidence>
<feature type="binding site" evidence="5">
    <location>
        <position position="203"/>
    </location>
    <ligand>
        <name>FMN</name>
        <dbReference type="ChEBI" id="CHEBI:58210"/>
    </ligand>
</feature>
<feature type="binding site" evidence="5">
    <location>
        <begin position="68"/>
        <end position="73"/>
    </location>
    <ligand>
        <name>FMN</name>
        <dbReference type="ChEBI" id="CHEBI:58210"/>
    </ligand>
</feature>
<dbReference type="Pfam" id="PF01243">
    <property type="entry name" value="PNPOx_N"/>
    <property type="match status" value="1"/>
</dbReference>
<dbReference type="Proteomes" id="UP001500621">
    <property type="component" value="Unassembled WGS sequence"/>
</dbReference>
<dbReference type="EMBL" id="BAABIM010000002">
    <property type="protein sequence ID" value="GAA4683450.1"/>
    <property type="molecule type" value="Genomic_DNA"/>
</dbReference>
<keyword evidence="2 5" id="KW-0285">Flavoprotein</keyword>
<dbReference type="InterPro" id="IPR011576">
    <property type="entry name" value="Pyridox_Oxase_N"/>
</dbReference>
<feature type="binding site" evidence="5">
    <location>
        <position position="112"/>
    </location>
    <ligand>
        <name>FMN</name>
        <dbReference type="ChEBI" id="CHEBI:58210"/>
    </ligand>
</feature>
<comment type="caution">
    <text evidence="8">The sequence shown here is derived from an EMBL/GenBank/DDBJ whole genome shotgun (WGS) entry which is preliminary data.</text>
</comment>
<reference evidence="9" key="1">
    <citation type="journal article" date="2019" name="Int. J. Syst. Evol. Microbiol.">
        <title>The Global Catalogue of Microorganisms (GCM) 10K type strain sequencing project: providing services to taxonomists for standard genome sequencing and annotation.</title>
        <authorList>
            <consortium name="The Broad Institute Genomics Platform"/>
            <consortium name="The Broad Institute Genome Sequencing Center for Infectious Disease"/>
            <person name="Wu L."/>
            <person name="Ma J."/>
        </authorList>
    </citation>
    <scope>NUCLEOTIDE SEQUENCE [LARGE SCALE GENOMIC DNA]</scope>
    <source>
        <strain evidence="9">JCM 18127</strain>
    </source>
</reference>
<comment type="subunit">
    <text evidence="5">Homodimer.</text>
</comment>
<feature type="binding site" evidence="5">
    <location>
        <position position="130"/>
    </location>
    <ligand>
        <name>substrate</name>
    </ligand>
</feature>
<feature type="binding site" evidence="5">
    <location>
        <position position="73"/>
    </location>
    <ligand>
        <name>substrate</name>
    </ligand>
</feature>
<keyword evidence="5" id="KW-0664">Pyridoxine biosynthesis</keyword>
<comment type="catalytic activity">
    <reaction evidence="5">
        <text>pyridoxine 5'-phosphate + O2 = pyridoxal 5'-phosphate + H2O2</text>
        <dbReference type="Rhea" id="RHEA:15149"/>
        <dbReference type="ChEBI" id="CHEBI:15379"/>
        <dbReference type="ChEBI" id="CHEBI:16240"/>
        <dbReference type="ChEBI" id="CHEBI:58589"/>
        <dbReference type="ChEBI" id="CHEBI:597326"/>
        <dbReference type="EC" id="1.4.3.5"/>
    </reaction>
</comment>
<dbReference type="InterPro" id="IPR000659">
    <property type="entry name" value="Pyridox_Oxase"/>
</dbReference>
<organism evidence="8 9">
    <name type="scientific">Nocardioides nanhaiensis</name>
    <dbReference type="NCBI Taxonomy" id="1476871"/>
    <lineage>
        <taxon>Bacteria</taxon>
        <taxon>Bacillati</taxon>
        <taxon>Actinomycetota</taxon>
        <taxon>Actinomycetes</taxon>
        <taxon>Propionibacteriales</taxon>
        <taxon>Nocardioidaceae</taxon>
        <taxon>Nocardioides</taxon>
    </lineage>
</organism>
<feature type="binding site" evidence="5">
    <location>
        <position position="193"/>
    </location>
    <ligand>
        <name>FMN</name>
        <dbReference type="ChEBI" id="CHEBI:58210"/>
    </ligand>
</feature>
<name>A0ABP8W7C5_9ACTN</name>
<evidence type="ECO:0000256" key="3">
    <source>
        <dbReference type="ARBA" id="ARBA00022643"/>
    </source>
</evidence>
<protein>
    <recommendedName>
        <fullName evidence="5">Pyridoxine/pyridoxamine 5'-phosphate oxidase</fullName>
        <ecNumber evidence="5">1.4.3.5</ecNumber>
    </recommendedName>
    <alternativeName>
        <fullName evidence="5">PNP/PMP oxidase</fullName>
        <shortName evidence="5">PNPOx</shortName>
    </alternativeName>
    <alternativeName>
        <fullName evidence="5">Pyridoxal 5'-phosphate synthase</fullName>
    </alternativeName>
</protein>
<dbReference type="PROSITE" id="PS01064">
    <property type="entry name" value="PYRIDOX_OXIDASE"/>
    <property type="match status" value="1"/>
</dbReference>
<evidence type="ECO:0000259" key="6">
    <source>
        <dbReference type="Pfam" id="PF01243"/>
    </source>
</evidence>
<comment type="pathway">
    <text evidence="5">Cofactor metabolism; pyridoxal 5'-phosphate salvage; pyridoxal 5'-phosphate from pyridoxine 5'-phosphate: step 1/1.</text>
</comment>
<keyword evidence="9" id="KW-1185">Reference proteome</keyword>
<dbReference type="SUPFAM" id="SSF50475">
    <property type="entry name" value="FMN-binding split barrel"/>
    <property type="match status" value="1"/>
</dbReference>
<dbReference type="HAMAP" id="MF_01629">
    <property type="entry name" value="PdxH"/>
    <property type="match status" value="1"/>
</dbReference>
<evidence type="ECO:0000256" key="2">
    <source>
        <dbReference type="ARBA" id="ARBA00022630"/>
    </source>
</evidence>
<dbReference type="InterPro" id="IPR012349">
    <property type="entry name" value="Split_barrel_FMN-bd"/>
</dbReference>
<comment type="caution">
    <text evidence="5">Lacks conserved residue(s) required for the propagation of feature annotation.</text>
</comment>
<feature type="domain" description="Pyridoxine 5'-phosphate oxidase dimerisation C-terminal" evidence="7">
    <location>
        <begin position="180"/>
        <end position="220"/>
    </location>
</feature>
<evidence type="ECO:0000313" key="9">
    <source>
        <dbReference type="Proteomes" id="UP001500621"/>
    </source>
</evidence>
<gene>
    <name evidence="5 8" type="primary">pdxH</name>
    <name evidence="8" type="ORF">GCM10023226_20760</name>
</gene>
<dbReference type="EC" id="1.4.3.5" evidence="5"/>
<feature type="binding site" evidence="5">
    <location>
        <begin position="83"/>
        <end position="84"/>
    </location>
    <ligand>
        <name>FMN</name>
        <dbReference type="ChEBI" id="CHEBI:58210"/>
    </ligand>
</feature>
<feature type="binding site" evidence="5">
    <location>
        <begin position="199"/>
        <end position="201"/>
    </location>
    <ligand>
        <name>substrate</name>
    </ligand>
</feature>
<keyword evidence="3 5" id="KW-0288">FMN</keyword>
<evidence type="ECO:0000259" key="7">
    <source>
        <dbReference type="Pfam" id="PF10590"/>
    </source>
</evidence>
<dbReference type="Gene3D" id="2.30.110.10">
    <property type="entry name" value="Electron Transport, Fmn-binding Protein, Chain A"/>
    <property type="match status" value="1"/>
</dbReference>
<keyword evidence="4 5" id="KW-0560">Oxidoreductase</keyword>
<dbReference type="PANTHER" id="PTHR10851:SF0">
    <property type="entry name" value="PYRIDOXINE-5'-PHOSPHATE OXIDASE"/>
    <property type="match status" value="1"/>
</dbReference>
<dbReference type="InterPro" id="IPR019576">
    <property type="entry name" value="Pyridoxamine_oxidase_dimer_C"/>
</dbReference>
<feature type="binding site" evidence="5">
    <location>
        <position position="134"/>
    </location>
    <ligand>
        <name>substrate</name>
    </ligand>
</feature>
<dbReference type="Pfam" id="PF10590">
    <property type="entry name" value="PNP_phzG_C"/>
    <property type="match status" value="1"/>
</dbReference>
<comment type="cofactor">
    <cofactor evidence="5">
        <name>FMN</name>
        <dbReference type="ChEBI" id="CHEBI:58210"/>
    </cofactor>
    <text evidence="5">Binds 1 FMN per subunit.</text>
</comment>
<evidence type="ECO:0000256" key="5">
    <source>
        <dbReference type="HAMAP-Rule" id="MF_01629"/>
    </source>
</evidence>
<dbReference type="NCBIfam" id="TIGR00558">
    <property type="entry name" value="pdxH"/>
    <property type="match status" value="1"/>
</dbReference>
<dbReference type="NCBIfam" id="NF004231">
    <property type="entry name" value="PRK05679.1"/>
    <property type="match status" value="1"/>
</dbReference>
<accession>A0ABP8W7C5</accession>
<feature type="binding site" evidence="5">
    <location>
        <begin position="147"/>
        <end position="148"/>
    </location>
    <ligand>
        <name>FMN</name>
        <dbReference type="ChEBI" id="CHEBI:58210"/>
    </ligand>
</feature>
<feature type="binding site" evidence="5">
    <location>
        <position position="90"/>
    </location>
    <ligand>
        <name>FMN</name>
        <dbReference type="ChEBI" id="CHEBI:58210"/>
    </ligand>
</feature>
<comment type="pathway">
    <text evidence="5">Cofactor metabolism; pyridoxal 5'-phosphate salvage; pyridoxal 5'-phosphate from pyridoxamine 5'-phosphate: step 1/1.</text>
</comment>